<evidence type="ECO:0000313" key="1">
    <source>
        <dbReference type="EMBL" id="CAG8738825.1"/>
    </source>
</evidence>
<accession>A0ACA9Q6Q2</accession>
<evidence type="ECO:0000313" key="2">
    <source>
        <dbReference type="Proteomes" id="UP000789525"/>
    </source>
</evidence>
<protein>
    <submittedName>
        <fullName evidence="1">14505_t:CDS:1</fullName>
    </submittedName>
</protein>
<dbReference type="Proteomes" id="UP000789525">
    <property type="component" value="Unassembled WGS sequence"/>
</dbReference>
<reference evidence="1" key="1">
    <citation type="submission" date="2021-06" db="EMBL/GenBank/DDBJ databases">
        <authorList>
            <person name="Kallberg Y."/>
            <person name="Tangrot J."/>
            <person name="Rosling A."/>
        </authorList>
    </citation>
    <scope>NUCLEOTIDE SEQUENCE</scope>
    <source>
        <strain evidence="1">CL356</strain>
    </source>
</reference>
<keyword evidence="2" id="KW-1185">Reference proteome</keyword>
<proteinExistence type="predicted"/>
<sequence>IYLILDLATVKANINRDSPQWALSLFDQYKLTIDAFSKYPNTLAFFAGNEVNNNKSNTPASSFVKAAVRD</sequence>
<dbReference type="EMBL" id="CAJVPT010046826">
    <property type="protein sequence ID" value="CAG8738825.1"/>
    <property type="molecule type" value="Genomic_DNA"/>
</dbReference>
<gene>
    <name evidence="1" type="ORF">ACOLOM_LOCUS12049</name>
</gene>
<name>A0ACA9Q6Q2_9GLOM</name>
<feature type="non-terminal residue" evidence="1">
    <location>
        <position position="1"/>
    </location>
</feature>
<organism evidence="1 2">
    <name type="scientific">Acaulospora colombiana</name>
    <dbReference type="NCBI Taxonomy" id="27376"/>
    <lineage>
        <taxon>Eukaryota</taxon>
        <taxon>Fungi</taxon>
        <taxon>Fungi incertae sedis</taxon>
        <taxon>Mucoromycota</taxon>
        <taxon>Glomeromycotina</taxon>
        <taxon>Glomeromycetes</taxon>
        <taxon>Diversisporales</taxon>
        <taxon>Acaulosporaceae</taxon>
        <taxon>Acaulospora</taxon>
    </lineage>
</organism>
<feature type="non-terminal residue" evidence="1">
    <location>
        <position position="70"/>
    </location>
</feature>
<comment type="caution">
    <text evidence="1">The sequence shown here is derived from an EMBL/GenBank/DDBJ whole genome shotgun (WGS) entry which is preliminary data.</text>
</comment>